<evidence type="ECO:0000313" key="3">
    <source>
        <dbReference type="EMBL" id="KAG6949878.1"/>
    </source>
</evidence>
<sequence>MVSFRALFFAATTALVGSAAANEAAATKLPVFFFHGTTGNKTNGAEIQASLTAEGRTYVALDFCQNACSVRTSLSDQVQMAIKQVREIIAKDTAAYANGYHFLAHSQGGSVSRGVVEEMDDHKVHSYISLAGDGNGNFFGPQASDAVPLQVLLQALGPFAIDKADFDFSKYAADSTSWKGKFQSDLIQTSIDPFLPKVNNLENCGSDATCKANQARRKANFLKLKAAHFFASPQDDIQAPWQSCVLGKYTTVGSVAEVNSKFSSLKIVDMKQTVEYTQDLYGLKTLDTSGRLHIHQVPNVPHNCWLFDYTSLATKVLCKHKPVYDAQIYPVLV</sequence>
<name>A0A8J5MDZ0_9STRA</name>
<dbReference type="PANTHER" id="PTHR11247">
    <property type="entry name" value="PALMITOYL-PROTEIN THIOESTERASE/DOLICHYLDIPHOSPHATASE 1"/>
    <property type="match status" value="1"/>
</dbReference>
<dbReference type="GO" id="GO:0016790">
    <property type="term" value="F:thiolester hydrolase activity"/>
    <property type="evidence" value="ECO:0007669"/>
    <property type="project" value="TreeGrafter"/>
</dbReference>
<accession>A0A8J5MDZ0</accession>
<feature type="signal peptide" evidence="2">
    <location>
        <begin position="1"/>
        <end position="21"/>
    </location>
</feature>
<dbReference type="PANTHER" id="PTHR11247:SF8">
    <property type="entry name" value="PALMITOYL-PROTEIN THIOESTERASE 1"/>
    <property type="match status" value="1"/>
</dbReference>
<gene>
    <name evidence="3" type="ORF">JG688_00014447</name>
</gene>
<evidence type="ECO:0000256" key="1">
    <source>
        <dbReference type="ARBA" id="ARBA00022801"/>
    </source>
</evidence>
<keyword evidence="4" id="KW-1185">Reference proteome</keyword>
<keyword evidence="1" id="KW-0378">Hydrolase</keyword>
<dbReference type="AlphaFoldDB" id="A0A8J5MDZ0"/>
<organism evidence="3 4">
    <name type="scientific">Phytophthora aleatoria</name>
    <dbReference type="NCBI Taxonomy" id="2496075"/>
    <lineage>
        <taxon>Eukaryota</taxon>
        <taxon>Sar</taxon>
        <taxon>Stramenopiles</taxon>
        <taxon>Oomycota</taxon>
        <taxon>Peronosporomycetes</taxon>
        <taxon>Peronosporales</taxon>
        <taxon>Peronosporaceae</taxon>
        <taxon>Phytophthora</taxon>
    </lineage>
</organism>
<proteinExistence type="predicted"/>
<reference evidence="3" key="1">
    <citation type="submission" date="2021-01" db="EMBL/GenBank/DDBJ databases">
        <title>Phytophthora aleatoria, a newly-described species from Pinus radiata is distinct from Phytophthora cactorum isolates based on comparative genomics.</title>
        <authorList>
            <person name="Mcdougal R."/>
            <person name="Panda P."/>
            <person name="Williams N."/>
            <person name="Studholme D.J."/>
        </authorList>
    </citation>
    <scope>NUCLEOTIDE SEQUENCE</scope>
    <source>
        <strain evidence="3">NZFS 4037</strain>
    </source>
</reference>
<evidence type="ECO:0000313" key="4">
    <source>
        <dbReference type="Proteomes" id="UP000709295"/>
    </source>
</evidence>
<dbReference type="EMBL" id="JAENGY010001374">
    <property type="protein sequence ID" value="KAG6949878.1"/>
    <property type="molecule type" value="Genomic_DNA"/>
</dbReference>
<evidence type="ECO:0008006" key="5">
    <source>
        <dbReference type="Google" id="ProtNLM"/>
    </source>
</evidence>
<keyword evidence="2" id="KW-0732">Signal</keyword>
<evidence type="ECO:0000256" key="2">
    <source>
        <dbReference type="SAM" id="SignalP"/>
    </source>
</evidence>
<dbReference type="Proteomes" id="UP000709295">
    <property type="component" value="Unassembled WGS sequence"/>
</dbReference>
<protein>
    <recommendedName>
        <fullName evidence="5">Lysosomal thioesterase PPT2</fullName>
    </recommendedName>
</protein>
<comment type="caution">
    <text evidence="3">The sequence shown here is derived from an EMBL/GenBank/DDBJ whole genome shotgun (WGS) entry which is preliminary data.</text>
</comment>
<feature type="chain" id="PRO_5035306310" description="Lysosomal thioesterase PPT2" evidence="2">
    <location>
        <begin position="22"/>
        <end position="333"/>
    </location>
</feature>
<dbReference type="GO" id="GO:0005764">
    <property type="term" value="C:lysosome"/>
    <property type="evidence" value="ECO:0007669"/>
    <property type="project" value="TreeGrafter"/>
</dbReference>
<dbReference type="Pfam" id="PF02089">
    <property type="entry name" value="Palm_thioest"/>
    <property type="match status" value="1"/>
</dbReference>